<sequence length="102" mass="11818">LYSCQWYSPIATSVWYGITHRVRVVICWAKTVCFAERLSNLLVGEVAVAVRKLVWPWACKTTKQRYSSAVFLYILYCNNNTATLFERICCFCRVVVFSSLEC</sequence>
<evidence type="ECO:0000313" key="1">
    <source>
        <dbReference type="WBParaSite" id="HPLM_0001677701-mRNA-1"/>
    </source>
</evidence>
<protein>
    <submittedName>
        <fullName evidence="1">Secreted protein</fullName>
    </submittedName>
</protein>
<organism evidence="1">
    <name type="scientific">Haemonchus placei</name>
    <name type="common">Barber's pole worm</name>
    <dbReference type="NCBI Taxonomy" id="6290"/>
    <lineage>
        <taxon>Eukaryota</taxon>
        <taxon>Metazoa</taxon>
        <taxon>Ecdysozoa</taxon>
        <taxon>Nematoda</taxon>
        <taxon>Chromadorea</taxon>
        <taxon>Rhabditida</taxon>
        <taxon>Rhabditina</taxon>
        <taxon>Rhabditomorpha</taxon>
        <taxon>Strongyloidea</taxon>
        <taxon>Trichostrongylidae</taxon>
        <taxon>Haemonchus</taxon>
    </lineage>
</organism>
<name>A0A158QR73_HAEPC</name>
<dbReference type="AlphaFoldDB" id="A0A158QR73"/>
<dbReference type="WBParaSite" id="HPLM_0001677701-mRNA-1">
    <property type="protein sequence ID" value="HPLM_0001677701-mRNA-1"/>
    <property type="gene ID" value="HPLM_0001677701"/>
</dbReference>
<reference evidence="1" key="1">
    <citation type="submission" date="2016-04" db="UniProtKB">
        <authorList>
            <consortium name="WormBaseParasite"/>
        </authorList>
    </citation>
    <scope>IDENTIFICATION</scope>
</reference>
<proteinExistence type="predicted"/>
<accession>A0A158QR73</accession>